<dbReference type="CDD" id="cd00167">
    <property type="entry name" value="SANT"/>
    <property type="match status" value="1"/>
</dbReference>
<feature type="compositionally biased region" description="Acidic residues" evidence="1">
    <location>
        <begin position="618"/>
        <end position="630"/>
    </location>
</feature>
<evidence type="ECO:0000259" key="2">
    <source>
        <dbReference type="PROSITE" id="PS50090"/>
    </source>
</evidence>
<feature type="compositionally biased region" description="Acidic residues" evidence="1">
    <location>
        <begin position="267"/>
        <end position="279"/>
    </location>
</feature>
<feature type="region of interest" description="Disordered" evidence="1">
    <location>
        <begin position="376"/>
        <end position="396"/>
    </location>
</feature>
<name>A0A0G4G9R2_VITBC</name>
<evidence type="ECO:0000259" key="3">
    <source>
        <dbReference type="PROSITE" id="PS51294"/>
    </source>
</evidence>
<feature type="domain" description="HTH myb-type" evidence="3">
    <location>
        <begin position="161"/>
        <end position="209"/>
    </location>
</feature>
<feature type="region of interest" description="Disordered" evidence="1">
    <location>
        <begin position="1"/>
        <end position="22"/>
    </location>
</feature>
<dbReference type="Pfam" id="PF13921">
    <property type="entry name" value="Myb_DNA-bind_6"/>
    <property type="match status" value="1"/>
</dbReference>
<dbReference type="InterPro" id="IPR001005">
    <property type="entry name" value="SANT/Myb"/>
</dbReference>
<protein>
    <submittedName>
        <fullName evidence="4">Uncharacterized protein</fullName>
    </submittedName>
</protein>
<dbReference type="PROSITE" id="PS51294">
    <property type="entry name" value="HTH_MYB"/>
    <property type="match status" value="1"/>
</dbReference>
<dbReference type="Gene3D" id="1.10.10.60">
    <property type="entry name" value="Homeodomain-like"/>
    <property type="match status" value="1"/>
</dbReference>
<evidence type="ECO:0000256" key="1">
    <source>
        <dbReference type="SAM" id="MobiDB-lite"/>
    </source>
</evidence>
<dbReference type="Proteomes" id="UP000041254">
    <property type="component" value="Unassembled WGS sequence"/>
</dbReference>
<keyword evidence="5" id="KW-1185">Reference proteome</keyword>
<feature type="region of interest" description="Disordered" evidence="1">
    <location>
        <begin position="234"/>
        <end position="296"/>
    </location>
</feature>
<dbReference type="InterPro" id="IPR017930">
    <property type="entry name" value="Myb_dom"/>
</dbReference>
<dbReference type="EMBL" id="CDMY01000603">
    <property type="protein sequence ID" value="CEM25757.1"/>
    <property type="molecule type" value="Genomic_DNA"/>
</dbReference>
<evidence type="ECO:0000313" key="4">
    <source>
        <dbReference type="EMBL" id="CEM25757.1"/>
    </source>
</evidence>
<dbReference type="InterPro" id="IPR009057">
    <property type="entry name" value="Homeodomain-like_sf"/>
</dbReference>
<accession>A0A0G4G9R2</accession>
<reference evidence="4 5" key="1">
    <citation type="submission" date="2014-11" db="EMBL/GenBank/DDBJ databases">
        <authorList>
            <person name="Zhu J."/>
            <person name="Qi W."/>
            <person name="Song R."/>
        </authorList>
    </citation>
    <scope>NUCLEOTIDE SEQUENCE [LARGE SCALE GENOMIC DNA]</scope>
</reference>
<feature type="region of interest" description="Disordered" evidence="1">
    <location>
        <begin position="539"/>
        <end position="740"/>
    </location>
</feature>
<proteinExistence type="predicted"/>
<feature type="compositionally biased region" description="Basic residues" evidence="1">
    <location>
        <begin position="685"/>
        <end position="694"/>
    </location>
</feature>
<dbReference type="SMART" id="SM00717">
    <property type="entry name" value="SANT"/>
    <property type="match status" value="2"/>
</dbReference>
<organism evidence="4 5">
    <name type="scientific">Vitrella brassicaformis (strain CCMP3155)</name>
    <dbReference type="NCBI Taxonomy" id="1169540"/>
    <lineage>
        <taxon>Eukaryota</taxon>
        <taxon>Sar</taxon>
        <taxon>Alveolata</taxon>
        <taxon>Colpodellida</taxon>
        <taxon>Vitrellaceae</taxon>
        <taxon>Vitrella</taxon>
    </lineage>
</organism>
<dbReference type="OrthoDB" id="39591at2759"/>
<feature type="compositionally biased region" description="Basic residues" evidence="1">
    <location>
        <begin position="581"/>
        <end position="592"/>
    </location>
</feature>
<dbReference type="SUPFAM" id="SSF46689">
    <property type="entry name" value="Homeodomain-like"/>
    <property type="match status" value="1"/>
</dbReference>
<feature type="compositionally biased region" description="Basic residues" evidence="1">
    <location>
        <begin position="635"/>
        <end position="645"/>
    </location>
</feature>
<feature type="compositionally biased region" description="Basic and acidic residues" evidence="1">
    <location>
        <begin position="252"/>
        <end position="266"/>
    </location>
</feature>
<evidence type="ECO:0000313" key="5">
    <source>
        <dbReference type="Proteomes" id="UP000041254"/>
    </source>
</evidence>
<feature type="domain" description="Myb-like" evidence="2">
    <location>
        <begin position="161"/>
        <end position="210"/>
    </location>
</feature>
<dbReference type="InParanoid" id="A0A0G4G9R2"/>
<gene>
    <name evidence="4" type="ORF">Vbra_9804</name>
</gene>
<dbReference type="PROSITE" id="PS50090">
    <property type="entry name" value="MYB_LIKE"/>
    <property type="match status" value="1"/>
</dbReference>
<feature type="compositionally biased region" description="Basic residues" evidence="1">
    <location>
        <begin position="242"/>
        <end position="251"/>
    </location>
</feature>
<sequence>MSSSSRHLSEAAGGTDGALQLLEKGKKGTKKLTREDLVAPQVTCVDPVQFVVEDNPVEREWYDHKKSEATFYRGKFSANEEAFMMRLFKAQAERQQMAWADFVTSTLQSIKKKVKGDADNEQADERLDEGPNIFLKLAGHFPHRTTHSVRNRAVRMLQKANPSIKKGRWSADEVSSLLSLQRKYQRDWKGLASELNRTPDAVRDKFRELQPAYFAAKQEEQANHDDAAFVPLAILGVSPPARPKKSKRKDRRDKQQQQQQEEHEGPQEGEGDGEGEQETAEAGKGRRRRRSSERLLSPSEEELLLSVIQSETGYELQLPLCADIKWLSVTNNFNQQLAQLSRDEAQEEGEAPREAPILSTSQVRLVYNRLYRRKQAFAPENQPNGTSVTPLRKRRARRKMPEGFRMLLFRQLLRYLSSYFTACGQGPEILTFEEDDQGAEETGEGPGGKEGGGEAAWRAAVDSVDWKNALPFWPQIDSKRFFLRKLQTKKMQGMLSSSHLSRSPPAAQVHFLHSHLDCDGHADADTEAVMAMQESSDKMLPGVMDGEEGEDAPPPPPAIADHYGIHEQEDEGEGQQEAVGKKTKKKKDKRKRQSEAVLDDEQVFEQQPDDGWGGYGDGWEEEIQPPELPEDNGGAKRKRKKRKGAKAAAAAADESQDWDGWEGYHQHKADDDGDNEDASALPVPSKHKKRKKKERPQSDQLAVPVEVDVSELVAAGEAEAAEVRPAKKAKKGSLKTQASC</sequence>
<dbReference type="VEuPathDB" id="CryptoDB:Vbra_9804"/>
<dbReference type="AlphaFoldDB" id="A0A0G4G9R2"/>